<evidence type="ECO:0000313" key="1">
    <source>
        <dbReference type="EnsemblPlants" id="OPUNC07G17400.1"/>
    </source>
</evidence>
<keyword evidence="2" id="KW-1185">Reference proteome</keyword>
<name>A0A0E0LM57_ORYPU</name>
<reference evidence="1" key="1">
    <citation type="submission" date="2015-04" db="UniProtKB">
        <authorList>
            <consortium name="EnsemblPlants"/>
        </authorList>
    </citation>
    <scope>IDENTIFICATION</scope>
</reference>
<dbReference type="SUPFAM" id="SSF49562">
    <property type="entry name" value="C2 domain (Calcium/lipid-binding domain, CaLB)"/>
    <property type="match status" value="1"/>
</dbReference>
<dbReference type="eggNOG" id="ENOG502QU3R">
    <property type="taxonomic scope" value="Eukaryota"/>
</dbReference>
<dbReference type="InterPro" id="IPR047259">
    <property type="entry name" value="QUIRKY-like"/>
</dbReference>
<dbReference type="EnsemblPlants" id="OPUNC07G17400.1">
    <property type="protein sequence ID" value="OPUNC07G17400.1"/>
    <property type="gene ID" value="OPUNC07G17400"/>
</dbReference>
<organism evidence="1">
    <name type="scientific">Oryza punctata</name>
    <name type="common">Red rice</name>
    <dbReference type="NCBI Taxonomy" id="4537"/>
    <lineage>
        <taxon>Eukaryota</taxon>
        <taxon>Viridiplantae</taxon>
        <taxon>Streptophyta</taxon>
        <taxon>Embryophyta</taxon>
        <taxon>Tracheophyta</taxon>
        <taxon>Spermatophyta</taxon>
        <taxon>Magnoliopsida</taxon>
        <taxon>Liliopsida</taxon>
        <taxon>Poales</taxon>
        <taxon>Poaceae</taxon>
        <taxon>BOP clade</taxon>
        <taxon>Oryzoideae</taxon>
        <taxon>Oryzeae</taxon>
        <taxon>Oryzinae</taxon>
        <taxon>Oryza</taxon>
    </lineage>
</organism>
<sequence>MRAADGKGCTDAYAVTISDCFDPAWNEQYKWPVYDSCTVLNIGVFDDPPPSSQLPDAAKDRVYPLIMMLPTGAERMGDVELAIRFATSASALDVLHMREPRGAAVVRARISVAHLARSEPPLWREVATWMLDAAEPRGFSMWKLSPTGTAPWRCCRGWPTRRLSCSSSVLLAWQPDLVQSMAEAADREELDNEFDSLPSSRPPAEATRAERLQALMSWREGREARI</sequence>
<dbReference type="Gramene" id="OPUNC07G17400.1">
    <property type="protein sequence ID" value="OPUNC07G17400.1"/>
    <property type="gene ID" value="OPUNC07G17400"/>
</dbReference>
<reference evidence="1" key="2">
    <citation type="submission" date="2018-05" db="EMBL/GenBank/DDBJ databases">
        <title>OpunRS2 (Oryza punctata Reference Sequence Version 2).</title>
        <authorList>
            <person name="Zhang J."/>
            <person name="Kudrna D."/>
            <person name="Lee S."/>
            <person name="Talag J."/>
            <person name="Welchert J."/>
            <person name="Wing R.A."/>
        </authorList>
    </citation>
    <scope>NUCLEOTIDE SEQUENCE [LARGE SCALE GENOMIC DNA]</scope>
</reference>
<protein>
    <submittedName>
        <fullName evidence="1">Uncharacterized protein</fullName>
    </submittedName>
</protein>
<dbReference type="PANTHER" id="PTHR31425:SF35">
    <property type="entry name" value="MULTIPLE C2 DOMAIN AND TRANSMEMBRANE REGION PROTEIN 16"/>
    <property type="match status" value="1"/>
</dbReference>
<dbReference type="STRING" id="4537.A0A0E0LM57"/>
<dbReference type="PANTHER" id="PTHR31425">
    <property type="entry name" value="PHOSPHORIBOSYLANTHRANILATE TRANSFERASE ISOFORM 1"/>
    <property type="match status" value="1"/>
</dbReference>
<dbReference type="InterPro" id="IPR035892">
    <property type="entry name" value="C2_domain_sf"/>
</dbReference>
<dbReference type="AlphaFoldDB" id="A0A0E0LM57"/>
<evidence type="ECO:0000313" key="2">
    <source>
        <dbReference type="Proteomes" id="UP000026962"/>
    </source>
</evidence>
<dbReference type="Proteomes" id="UP000026962">
    <property type="component" value="Chromosome 7"/>
</dbReference>
<accession>A0A0E0LM57</accession>
<dbReference type="HOGENOM" id="CLU_1226510_0_0_1"/>
<proteinExistence type="predicted"/>